<evidence type="ECO:0000256" key="8">
    <source>
        <dbReference type="SAM" id="MobiDB-lite"/>
    </source>
</evidence>
<keyword evidence="3" id="KW-0813">Transport</keyword>
<evidence type="ECO:0000256" key="1">
    <source>
        <dbReference type="ARBA" id="ARBA00004651"/>
    </source>
</evidence>
<evidence type="ECO:0000256" key="4">
    <source>
        <dbReference type="ARBA" id="ARBA00022475"/>
    </source>
</evidence>
<comment type="subcellular location">
    <subcellularLocation>
        <location evidence="1">Cell membrane</location>
        <topology evidence="1">Multi-pass membrane protein</topology>
    </subcellularLocation>
</comment>
<dbReference type="PANTHER" id="PTHR34979:SF1">
    <property type="entry name" value="INNER MEMBRANE PROTEIN YGAZ"/>
    <property type="match status" value="1"/>
</dbReference>
<sequence length="287" mass="29679">MDPLDEPVCSGTKESGAADERVGTHEPVAAAADGGDTAAADGGAASGGGDAHRTEFWAGARAMTPFMIGAFPMGIIAGAAGIAGGIGWAGTVAMAAAVNSGTAMLAGQQLLRDGVGWPIILLTTLVLSLRMMIYAIMLRPHMRDLPQRWRALLAFGLVDAVFFVVVDKFKTLTGIRDRQWYFLGASMAMFANWITSLVLGMILGSAVPDIASQGLEFPMTAIFIAMMAGAMVNWKVWAAVLGAGALALAAHPLPYNLGLVVATLGGAAIGAGCDVWEKKRAKSTEVA</sequence>
<organism evidence="10 11">
    <name type="scientific">Streptomyces blastmyceticus</name>
    <dbReference type="NCBI Taxonomy" id="68180"/>
    <lineage>
        <taxon>Bacteria</taxon>
        <taxon>Bacillati</taxon>
        <taxon>Actinomycetota</taxon>
        <taxon>Actinomycetes</taxon>
        <taxon>Kitasatosporales</taxon>
        <taxon>Streptomycetaceae</taxon>
        <taxon>Streptomyces</taxon>
    </lineage>
</organism>
<dbReference type="Proteomes" id="UP001500063">
    <property type="component" value="Unassembled WGS sequence"/>
</dbReference>
<keyword evidence="5 9" id="KW-0812">Transmembrane</keyword>
<dbReference type="Pfam" id="PF03591">
    <property type="entry name" value="AzlC"/>
    <property type="match status" value="1"/>
</dbReference>
<feature type="transmembrane region" description="Helical" evidence="9">
    <location>
        <begin position="70"/>
        <end position="95"/>
    </location>
</feature>
<feature type="region of interest" description="Disordered" evidence="8">
    <location>
        <begin position="1"/>
        <end position="23"/>
    </location>
</feature>
<evidence type="ECO:0008006" key="12">
    <source>
        <dbReference type="Google" id="ProtNLM"/>
    </source>
</evidence>
<evidence type="ECO:0000256" key="2">
    <source>
        <dbReference type="ARBA" id="ARBA00010735"/>
    </source>
</evidence>
<keyword evidence="6 9" id="KW-1133">Transmembrane helix</keyword>
<proteinExistence type="inferred from homology"/>
<gene>
    <name evidence="10" type="ORF">GCM10010319_56720</name>
</gene>
<protein>
    <recommendedName>
        <fullName evidence="12">Branched-chain amino acid ABC transporter permease</fullName>
    </recommendedName>
</protein>
<evidence type="ECO:0000313" key="10">
    <source>
        <dbReference type="EMBL" id="GAA0371333.1"/>
    </source>
</evidence>
<evidence type="ECO:0000256" key="5">
    <source>
        <dbReference type="ARBA" id="ARBA00022692"/>
    </source>
</evidence>
<evidence type="ECO:0000256" key="3">
    <source>
        <dbReference type="ARBA" id="ARBA00022448"/>
    </source>
</evidence>
<keyword evidence="11" id="KW-1185">Reference proteome</keyword>
<evidence type="ECO:0000256" key="7">
    <source>
        <dbReference type="ARBA" id="ARBA00023136"/>
    </source>
</evidence>
<evidence type="ECO:0000256" key="6">
    <source>
        <dbReference type="ARBA" id="ARBA00022989"/>
    </source>
</evidence>
<evidence type="ECO:0000256" key="9">
    <source>
        <dbReference type="SAM" id="Phobius"/>
    </source>
</evidence>
<feature type="transmembrane region" description="Helical" evidence="9">
    <location>
        <begin position="115"/>
        <end position="137"/>
    </location>
</feature>
<comment type="similarity">
    <text evidence="2">Belongs to the AzlC family.</text>
</comment>
<feature type="transmembrane region" description="Helical" evidence="9">
    <location>
        <begin position="257"/>
        <end position="276"/>
    </location>
</feature>
<name>A0ABP3HJ07_9ACTN</name>
<accession>A0ABP3HJ07</accession>
<feature type="transmembrane region" description="Helical" evidence="9">
    <location>
        <begin position="149"/>
        <end position="166"/>
    </location>
</feature>
<dbReference type="PANTHER" id="PTHR34979">
    <property type="entry name" value="INNER MEMBRANE PROTEIN YGAZ"/>
    <property type="match status" value="1"/>
</dbReference>
<keyword evidence="4" id="KW-1003">Cell membrane</keyword>
<dbReference type="EMBL" id="BAAABW010000028">
    <property type="protein sequence ID" value="GAA0371333.1"/>
    <property type="molecule type" value="Genomic_DNA"/>
</dbReference>
<reference evidence="11" key="1">
    <citation type="journal article" date="2019" name="Int. J. Syst. Evol. Microbiol.">
        <title>The Global Catalogue of Microorganisms (GCM) 10K type strain sequencing project: providing services to taxonomists for standard genome sequencing and annotation.</title>
        <authorList>
            <consortium name="The Broad Institute Genomics Platform"/>
            <consortium name="The Broad Institute Genome Sequencing Center for Infectious Disease"/>
            <person name="Wu L."/>
            <person name="Ma J."/>
        </authorList>
    </citation>
    <scope>NUCLEOTIDE SEQUENCE [LARGE SCALE GENOMIC DNA]</scope>
    <source>
        <strain evidence="11">JCM 4565</strain>
    </source>
</reference>
<comment type="caution">
    <text evidence="10">The sequence shown here is derived from an EMBL/GenBank/DDBJ whole genome shotgun (WGS) entry which is preliminary data.</text>
</comment>
<feature type="transmembrane region" description="Helical" evidence="9">
    <location>
        <begin position="181"/>
        <end position="203"/>
    </location>
</feature>
<keyword evidence="7 9" id="KW-0472">Membrane</keyword>
<dbReference type="InterPro" id="IPR011606">
    <property type="entry name" value="Brnchd-chn_aa_trnsp_permease"/>
</dbReference>
<evidence type="ECO:0000313" key="11">
    <source>
        <dbReference type="Proteomes" id="UP001500063"/>
    </source>
</evidence>
<feature type="transmembrane region" description="Helical" evidence="9">
    <location>
        <begin position="215"/>
        <end position="237"/>
    </location>
</feature>